<proteinExistence type="predicted"/>
<dbReference type="OrthoDB" id="2625026at2"/>
<organism evidence="1 2">
    <name type="scientific">Ktedonobacter racemifer DSM 44963</name>
    <dbReference type="NCBI Taxonomy" id="485913"/>
    <lineage>
        <taxon>Bacteria</taxon>
        <taxon>Bacillati</taxon>
        <taxon>Chloroflexota</taxon>
        <taxon>Ktedonobacteria</taxon>
        <taxon>Ktedonobacterales</taxon>
        <taxon>Ktedonobacteraceae</taxon>
        <taxon>Ktedonobacter</taxon>
    </lineage>
</organism>
<dbReference type="InParanoid" id="D6U3R4"/>
<protein>
    <submittedName>
        <fullName evidence="1">Uncharacterized protein</fullName>
    </submittedName>
</protein>
<sequence length="131" mass="15062">MKKKLRRIVVQGQTYLWKFTPGYVATQDPANPWQCHDHFTAYLLEAKNSPLHISFRTWEDPIVGGPLRTGLPLDLTDLQSGYQSDVPGINLHTPKHAAWLIRQALQTGWQPERSTKPFVVEQGVEWLMQRS</sequence>
<keyword evidence="2" id="KW-1185">Reference proteome</keyword>
<evidence type="ECO:0000313" key="2">
    <source>
        <dbReference type="Proteomes" id="UP000004508"/>
    </source>
</evidence>
<dbReference type="AlphaFoldDB" id="D6U3R4"/>
<gene>
    <name evidence="1" type="ORF">Krac_3968</name>
</gene>
<dbReference type="STRING" id="485913.Krac_3968"/>
<dbReference type="EMBL" id="ADVG01000004">
    <property type="protein sequence ID" value="EFH83054.1"/>
    <property type="molecule type" value="Genomic_DNA"/>
</dbReference>
<dbReference type="Proteomes" id="UP000004508">
    <property type="component" value="Unassembled WGS sequence"/>
</dbReference>
<reference evidence="1 2" key="1">
    <citation type="journal article" date="2011" name="Stand. Genomic Sci.">
        <title>Non-contiguous finished genome sequence and contextual data of the filamentous soil bacterium Ktedonobacter racemifer type strain (SOSP1-21).</title>
        <authorList>
            <person name="Chang Y.J."/>
            <person name="Land M."/>
            <person name="Hauser L."/>
            <person name="Chertkov O."/>
            <person name="Del Rio T.G."/>
            <person name="Nolan M."/>
            <person name="Copeland A."/>
            <person name="Tice H."/>
            <person name="Cheng J.F."/>
            <person name="Lucas S."/>
            <person name="Han C."/>
            <person name="Goodwin L."/>
            <person name="Pitluck S."/>
            <person name="Ivanova N."/>
            <person name="Ovchinikova G."/>
            <person name="Pati A."/>
            <person name="Chen A."/>
            <person name="Palaniappan K."/>
            <person name="Mavromatis K."/>
            <person name="Liolios K."/>
            <person name="Brettin T."/>
            <person name="Fiebig A."/>
            <person name="Rohde M."/>
            <person name="Abt B."/>
            <person name="Goker M."/>
            <person name="Detter J.C."/>
            <person name="Woyke T."/>
            <person name="Bristow J."/>
            <person name="Eisen J.A."/>
            <person name="Markowitz V."/>
            <person name="Hugenholtz P."/>
            <person name="Kyrpides N.C."/>
            <person name="Klenk H.P."/>
            <person name="Lapidus A."/>
        </authorList>
    </citation>
    <scope>NUCLEOTIDE SEQUENCE [LARGE SCALE GENOMIC DNA]</scope>
    <source>
        <strain evidence="2">DSM 44963</strain>
    </source>
</reference>
<accession>D6U3R4</accession>
<name>D6U3R4_KTERA</name>
<evidence type="ECO:0000313" key="1">
    <source>
        <dbReference type="EMBL" id="EFH83054.1"/>
    </source>
</evidence>
<dbReference type="RefSeq" id="WP_007921596.1">
    <property type="nucleotide sequence ID" value="NZ_ADVG01000004.1"/>
</dbReference>
<comment type="caution">
    <text evidence="1">The sequence shown here is derived from an EMBL/GenBank/DDBJ whole genome shotgun (WGS) entry which is preliminary data.</text>
</comment>